<evidence type="ECO:0000313" key="2">
    <source>
        <dbReference type="EMBL" id="MDQ0344268.1"/>
    </source>
</evidence>
<reference evidence="2 3" key="1">
    <citation type="submission" date="2023-07" db="EMBL/GenBank/DDBJ databases">
        <title>Genomic Encyclopedia of Type Strains, Phase IV (KMG-IV): sequencing the most valuable type-strain genomes for metagenomic binning, comparative biology and taxonomic classification.</title>
        <authorList>
            <person name="Goeker M."/>
        </authorList>
    </citation>
    <scope>NUCLEOTIDE SEQUENCE [LARGE SCALE GENOMIC DNA]</scope>
    <source>
        <strain evidence="2 3">DSM 27848</strain>
    </source>
</reference>
<dbReference type="RefSeq" id="WP_244682535.1">
    <property type="nucleotide sequence ID" value="NZ_JALIRM010000011.1"/>
</dbReference>
<evidence type="ECO:0000313" key="3">
    <source>
        <dbReference type="Proteomes" id="UP001232343"/>
    </source>
</evidence>
<feature type="domain" description="IrrE N-terminal-like" evidence="1">
    <location>
        <begin position="23"/>
        <end position="138"/>
    </location>
</feature>
<protein>
    <submittedName>
        <fullName evidence="2">Zn-dependent peptidase ImmA (M78 family)</fullName>
    </submittedName>
</protein>
<dbReference type="Proteomes" id="UP001232343">
    <property type="component" value="Unassembled WGS sequence"/>
</dbReference>
<dbReference type="InterPro" id="IPR010359">
    <property type="entry name" value="IrrE_HExxH"/>
</dbReference>
<organism evidence="2 3">
    <name type="scientific">Lederbergia wuyishanensis</name>
    <dbReference type="NCBI Taxonomy" id="1347903"/>
    <lineage>
        <taxon>Bacteria</taxon>
        <taxon>Bacillati</taxon>
        <taxon>Bacillota</taxon>
        <taxon>Bacilli</taxon>
        <taxon>Bacillales</taxon>
        <taxon>Bacillaceae</taxon>
        <taxon>Lederbergia</taxon>
    </lineage>
</organism>
<accession>A0ABU0D766</accession>
<comment type="caution">
    <text evidence="2">The sequence shown here is derived from an EMBL/GenBank/DDBJ whole genome shotgun (WGS) entry which is preliminary data.</text>
</comment>
<name>A0ABU0D766_9BACI</name>
<evidence type="ECO:0000259" key="1">
    <source>
        <dbReference type="Pfam" id="PF06114"/>
    </source>
</evidence>
<dbReference type="EMBL" id="JAUSUO010000008">
    <property type="protein sequence ID" value="MDQ0344268.1"/>
    <property type="molecule type" value="Genomic_DNA"/>
</dbReference>
<dbReference type="Pfam" id="PF06114">
    <property type="entry name" value="Peptidase_M78"/>
    <property type="match status" value="1"/>
</dbReference>
<sequence length="217" mass="26289">MYSHLEEYIYELYTSIGVENPSDLNMKFIAKKLGVKIIYKKRAFRLENEILLTNGTKSEEWVEFGHEICHFLRHVGNQLNMHSLFRNLQEWQSDYFAYHFCVPTFMLVDFEFPRYSEQAIQQIAQSFNVTIEFARTRFNMYQNKKQYHLYQEEWQYSQVADYQNAYSTEEVIDMEFNLDHEILPDEFYEFFDLSTNKDAKIAGAIKFIKHIRKKQLR</sequence>
<keyword evidence="3" id="KW-1185">Reference proteome</keyword>
<proteinExistence type="predicted"/>
<gene>
    <name evidence="2" type="ORF">J2S14_003109</name>
</gene>